<dbReference type="STRING" id="1458985.BJP34_04770"/>
<dbReference type="AlphaFoldDB" id="A0A1D8TN74"/>
<evidence type="ECO:0000313" key="1">
    <source>
        <dbReference type="EMBL" id="AOW98855.1"/>
    </source>
</evidence>
<accession>A0A1D8TN74</accession>
<protein>
    <submittedName>
        <fullName evidence="1">Uncharacterized protein</fullName>
    </submittedName>
</protein>
<dbReference type="Proteomes" id="UP000177870">
    <property type="component" value="Chromosome"/>
</dbReference>
<organism evidence="1 2">
    <name type="scientific">Moorena producens PAL-8-15-08-1</name>
    <dbReference type="NCBI Taxonomy" id="1458985"/>
    <lineage>
        <taxon>Bacteria</taxon>
        <taxon>Bacillati</taxon>
        <taxon>Cyanobacteriota</taxon>
        <taxon>Cyanophyceae</taxon>
        <taxon>Coleofasciculales</taxon>
        <taxon>Coleofasciculaceae</taxon>
        <taxon>Moorena</taxon>
    </lineage>
</organism>
<gene>
    <name evidence="1" type="ORF">BJP34_04770</name>
</gene>
<evidence type="ECO:0000313" key="2">
    <source>
        <dbReference type="Proteomes" id="UP000177870"/>
    </source>
</evidence>
<dbReference type="EMBL" id="CP017599">
    <property type="protein sequence ID" value="AOW98855.1"/>
    <property type="molecule type" value="Genomic_DNA"/>
</dbReference>
<dbReference type="KEGG" id="mpro:BJP34_04770"/>
<reference evidence="2" key="1">
    <citation type="submission" date="2016-10" db="EMBL/GenBank/DDBJ databases">
        <title>Comparative genomics uncovers the prolific and rare metabolic potential of the cyanobacterial genus Moorea.</title>
        <authorList>
            <person name="Leao T."/>
            <person name="Castelao G."/>
            <person name="Korobeynikov A."/>
            <person name="Monroe E.A."/>
            <person name="Podell S."/>
            <person name="Glukhov E."/>
            <person name="Allen E."/>
            <person name="Gerwick W.H."/>
            <person name="Gerwick L."/>
        </authorList>
    </citation>
    <scope>NUCLEOTIDE SEQUENCE [LARGE SCALE GENOMIC DNA]</scope>
    <source>
        <strain evidence="2">PAL-8-15-08-1</strain>
    </source>
</reference>
<name>A0A1D8TN74_9CYAN</name>
<proteinExistence type="predicted"/>
<sequence>MRTAIVAGGWLAILIHPGRSPLTPLNKGGTIDPMNKKAMVPLASPLIRGTGGGSPLLLNKGGTIDPMNKKAMVPLASPFRAGDGRGIPTGLGGFIQNPRSIDSALI</sequence>